<dbReference type="PANTHER" id="PTHR30069">
    <property type="entry name" value="TONB-DEPENDENT OUTER MEMBRANE RECEPTOR"/>
    <property type="match status" value="1"/>
</dbReference>
<dbReference type="InterPro" id="IPR039426">
    <property type="entry name" value="TonB-dep_rcpt-like"/>
</dbReference>
<dbReference type="GO" id="GO:0009279">
    <property type="term" value="C:cell outer membrane"/>
    <property type="evidence" value="ECO:0007669"/>
    <property type="project" value="UniProtKB-SubCell"/>
</dbReference>
<comment type="subcellular location">
    <subcellularLocation>
        <location evidence="1">Cell outer membrane</location>
        <topology evidence="1">Multi-pass membrane protein</topology>
    </subcellularLocation>
</comment>
<dbReference type="Gene3D" id="2.60.40.1120">
    <property type="entry name" value="Carboxypeptidase-like, regulatory domain"/>
    <property type="match status" value="1"/>
</dbReference>
<name>A0A5C7F521_9BACT</name>
<keyword evidence="5" id="KW-0732">Signal</keyword>
<dbReference type="SUPFAM" id="SSF56935">
    <property type="entry name" value="Porins"/>
    <property type="match status" value="1"/>
</dbReference>
<protein>
    <submittedName>
        <fullName evidence="9">TonB-dependent receptor</fullName>
    </submittedName>
</protein>
<proteinExistence type="predicted"/>
<evidence type="ECO:0000256" key="3">
    <source>
        <dbReference type="ARBA" id="ARBA00022452"/>
    </source>
</evidence>
<evidence type="ECO:0000256" key="2">
    <source>
        <dbReference type="ARBA" id="ARBA00022448"/>
    </source>
</evidence>
<keyword evidence="2" id="KW-0813">Transport</keyword>
<evidence type="ECO:0000313" key="9">
    <source>
        <dbReference type="EMBL" id="TXF85692.1"/>
    </source>
</evidence>
<sequence length="892" mass="99988">MARVITLLLLLFLIGANLPGQSERVKRYALPRRVMPLEKALIKLTEAGAPISYRPDQLPKIAVKSPGGRRQLSTWLQFLLRDTELTFRPGPAGFLILPDPHLFERNFSIHGLISDATSGERLIGAAVYDPGSEKGVLSNEYGFYSLVTKGGRTRMRVSYTGYEAYDFEVVLRSDTTLDIRLDRAADLPQIEVIAKGGEQEELYLTESGISLSHDAVNLINGLGGEKDIVTVARLLPGITSGANGVGGLIIRGSNSGHNLVLLDGVPVYNLNHAAGLFSIFNSEAIRRADVYKDGMPARFGGRIGGILDVHTRDGNLYNHQVSVGTSLFASNLTAEGPISKGKSSYLISGRYFWGGDLLKSFSEARKLDQNRVGYIDYDVYDLNFKLNQQVGEKGRLYLSLYRGADGYANTSEQKDSATILTQSGTVFKYTANQKRQEDVNWSNTVGALRYNYEFSDRFFGNFRLSYSELLVRANFERSDSLYESVRDVLTRDISSGRFGSDIQQMGAAFDGQFEVDGNTSLRFGTSVDIHRFLPQLRSGQVPLNSHPELSGLNESDKLRSLQISGYASLKGRVKGIHYRLGLRGQIWHNDKTFLNVSPRLLLAGQFNERNRWRVTYDRMVQPIHLVSSTVIRLPTDLWVPATGNLPPSTSRQVAFQVDRQLKPGWSLAVAAYYRQLEDLVEYSGGGSNNNWLENLSRGDGFAKGLELTLHGTRGQLAGWLNYTLAESRRQFDEDVNLGRSFPFDYDRRHSLKLLLTLALSKRTDLSATWRFETGGAYSFSKESIILANPTIDDPDSQAQVIALIDEKNGFRFPAYHQLDVNARFQLTREPERRVQHTLNLGIYNLYARHNPIFYDIRSTYLNRNNTLLKNRQFVQVFFGGILPTLSYKASFK</sequence>
<dbReference type="GO" id="GO:0015344">
    <property type="term" value="F:siderophore uptake transmembrane transporter activity"/>
    <property type="evidence" value="ECO:0007669"/>
    <property type="project" value="TreeGrafter"/>
</dbReference>
<dbReference type="Pfam" id="PF13715">
    <property type="entry name" value="CarbopepD_reg_2"/>
    <property type="match status" value="1"/>
</dbReference>
<dbReference type="PANTHER" id="PTHR30069:SF29">
    <property type="entry name" value="HEMOGLOBIN AND HEMOGLOBIN-HAPTOGLOBIN-BINDING PROTEIN 1-RELATED"/>
    <property type="match status" value="1"/>
</dbReference>
<dbReference type="SUPFAM" id="SSF49464">
    <property type="entry name" value="Carboxypeptidase regulatory domain-like"/>
    <property type="match status" value="1"/>
</dbReference>
<feature type="domain" description="TonB-dependent receptor plug" evidence="8">
    <location>
        <begin position="227"/>
        <end position="305"/>
    </location>
</feature>
<dbReference type="GO" id="GO:0044718">
    <property type="term" value="P:siderophore transmembrane transport"/>
    <property type="evidence" value="ECO:0007669"/>
    <property type="project" value="TreeGrafter"/>
</dbReference>
<evidence type="ECO:0000256" key="1">
    <source>
        <dbReference type="ARBA" id="ARBA00004571"/>
    </source>
</evidence>
<dbReference type="Gene3D" id="2.170.130.10">
    <property type="entry name" value="TonB-dependent receptor, plug domain"/>
    <property type="match status" value="1"/>
</dbReference>
<evidence type="ECO:0000313" key="10">
    <source>
        <dbReference type="Proteomes" id="UP000321907"/>
    </source>
</evidence>
<dbReference type="AlphaFoldDB" id="A0A5C7F521"/>
<evidence type="ECO:0000259" key="8">
    <source>
        <dbReference type="Pfam" id="PF07715"/>
    </source>
</evidence>
<keyword evidence="7" id="KW-0998">Cell outer membrane</keyword>
<dbReference type="Proteomes" id="UP000321907">
    <property type="component" value="Unassembled WGS sequence"/>
</dbReference>
<evidence type="ECO:0000256" key="6">
    <source>
        <dbReference type="ARBA" id="ARBA00023136"/>
    </source>
</evidence>
<keyword evidence="10" id="KW-1185">Reference proteome</keyword>
<comment type="caution">
    <text evidence="9">The sequence shown here is derived from an EMBL/GenBank/DDBJ whole genome shotgun (WGS) entry which is preliminary data.</text>
</comment>
<dbReference type="InterPro" id="IPR037066">
    <property type="entry name" value="Plug_dom_sf"/>
</dbReference>
<reference evidence="9 10" key="1">
    <citation type="submission" date="2019-08" db="EMBL/GenBank/DDBJ databases">
        <title>Lewinella sp. strain SSH13 Genome sequencing and assembly.</title>
        <authorList>
            <person name="Kim I."/>
        </authorList>
    </citation>
    <scope>NUCLEOTIDE SEQUENCE [LARGE SCALE GENOMIC DNA]</scope>
    <source>
        <strain evidence="9 10">SSH13</strain>
    </source>
</reference>
<keyword evidence="4" id="KW-0812">Transmembrane</keyword>
<dbReference type="InterPro" id="IPR012910">
    <property type="entry name" value="Plug_dom"/>
</dbReference>
<keyword evidence="9" id="KW-0675">Receptor</keyword>
<evidence type="ECO:0000256" key="7">
    <source>
        <dbReference type="ARBA" id="ARBA00023237"/>
    </source>
</evidence>
<organism evidence="9 10">
    <name type="scientific">Neolewinella aurantiaca</name>
    <dbReference type="NCBI Taxonomy" id="2602767"/>
    <lineage>
        <taxon>Bacteria</taxon>
        <taxon>Pseudomonadati</taxon>
        <taxon>Bacteroidota</taxon>
        <taxon>Saprospiria</taxon>
        <taxon>Saprospirales</taxon>
        <taxon>Lewinellaceae</taxon>
        <taxon>Neolewinella</taxon>
    </lineage>
</organism>
<evidence type="ECO:0000256" key="5">
    <source>
        <dbReference type="ARBA" id="ARBA00022729"/>
    </source>
</evidence>
<gene>
    <name evidence="9" type="ORF">FUA23_20260</name>
</gene>
<dbReference type="Gene3D" id="2.40.170.20">
    <property type="entry name" value="TonB-dependent receptor, beta-barrel domain"/>
    <property type="match status" value="1"/>
</dbReference>
<keyword evidence="6" id="KW-0472">Membrane</keyword>
<dbReference type="EMBL" id="VOXD01000044">
    <property type="protein sequence ID" value="TXF85692.1"/>
    <property type="molecule type" value="Genomic_DNA"/>
</dbReference>
<evidence type="ECO:0000256" key="4">
    <source>
        <dbReference type="ARBA" id="ARBA00022692"/>
    </source>
</evidence>
<dbReference type="InterPro" id="IPR008969">
    <property type="entry name" value="CarboxyPept-like_regulatory"/>
</dbReference>
<dbReference type="RefSeq" id="WP_147932605.1">
    <property type="nucleotide sequence ID" value="NZ_VOXD01000044.1"/>
</dbReference>
<dbReference type="OrthoDB" id="9764669at2"/>
<accession>A0A5C7F521</accession>
<keyword evidence="3" id="KW-1134">Transmembrane beta strand</keyword>
<dbReference type="Pfam" id="PF07715">
    <property type="entry name" value="Plug"/>
    <property type="match status" value="1"/>
</dbReference>
<dbReference type="InterPro" id="IPR036942">
    <property type="entry name" value="Beta-barrel_TonB_sf"/>
</dbReference>